<reference evidence="2 3" key="1">
    <citation type="journal article" date="2018" name="Sci. Rep.">
        <title>Comparative genomics provides insights into the lifestyle and reveals functional heterogeneity of dark septate endophytic fungi.</title>
        <authorList>
            <person name="Knapp D.G."/>
            <person name="Nemeth J.B."/>
            <person name="Barry K."/>
            <person name="Hainaut M."/>
            <person name="Henrissat B."/>
            <person name="Johnson J."/>
            <person name="Kuo A."/>
            <person name="Lim J.H.P."/>
            <person name="Lipzen A."/>
            <person name="Nolan M."/>
            <person name="Ohm R.A."/>
            <person name="Tamas L."/>
            <person name="Grigoriev I.V."/>
            <person name="Spatafora J.W."/>
            <person name="Nagy L.G."/>
            <person name="Kovacs G.M."/>
        </authorList>
    </citation>
    <scope>NUCLEOTIDE SEQUENCE [LARGE SCALE GENOMIC DNA]</scope>
    <source>
        <strain evidence="2 3">DSE2036</strain>
    </source>
</reference>
<evidence type="ECO:0000256" key="1">
    <source>
        <dbReference type="SAM" id="MobiDB-lite"/>
    </source>
</evidence>
<evidence type="ECO:0000313" key="2">
    <source>
        <dbReference type="EMBL" id="PVI03172.1"/>
    </source>
</evidence>
<accession>A0A2V1DZ57</accession>
<dbReference type="OrthoDB" id="3793161at2759"/>
<proteinExistence type="predicted"/>
<dbReference type="AlphaFoldDB" id="A0A2V1DZ57"/>
<keyword evidence="3" id="KW-1185">Reference proteome</keyword>
<feature type="region of interest" description="Disordered" evidence="1">
    <location>
        <begin position="29"/>
        <end position="73"/>
    </location>
</feature>
<gene>
    <name evidence="2" type="ORF">DM02DRAFT_652792</name>
</gene>
<dbReference type="Proteomes" id="UP000244855">
    <property type="component" value="Unassembled WGS sequence"/>
</dbReference>
<dbReference type="EMBL" id="KZ805334">
    <property type="protein sequence ID" value="PVI03172.1"/>
    <property type="molecule type" value="Genomic_DNA"/>
</dbReference>
<protein>
    <submittedName>
        <fullName evidence="2">Uncharacterized protein</fullName>
    </submittedName>
</protein>
<name>A0A2V1DZ57_9PLEO</name>
<sequence>MCFRLVQICKCGCEKEICRTPCVHAQATVHPAQRNSQPPPPYPVSPTDSGTNSPLSIQSTPRPGSTSPANEDPPQNFCSYFFTRKTPTSLRPCAACYLKPEYKKERDRWVSDYCATHFVTKPEDLERLTGIEAIKQRVGGYAKGGSN</sequence>
<organism evidence="2 3">
    <name type="scientific">Periconia macrospinosa</name>
    <dbReference type="NCBI Taxonomy" id="97972"/>
    <lineage>
        <taxon>Eukaryota</taxon>
        <taxon>Fungi</taxon>
        <taxon>Dikarya</taxon>
        <taxon>Ascomycota</taxon>
        <taxon>Pezizomycotina</taxon>
        <taxon>Dothideomycetes</taxon>
        <taxon>Pleosporomycetidae</taxon>
        <taxon>Pleosporales</taxon>
        <taxon>Massarineae</taxon>
        <taxon>Periconiaceae</taxon>
        <taxon>Periconia</taxon>
    </lineage>
</organism>
<feature type="compositionally biased region" description="Polar residues" evidence="1">
    <location>
        <begin position="47"/>
        <end position="69"/>
    </location>
</feature>
<evidence type="ECO:0000313" key="3">
    <source>
        <dbReference type="Proteomes" id="UP000244855"/>
    </source>
</evidence>